<dbReference type="EMBL" id="RHHR01000068">
    <property type="protein sequence ID" value="RNB66088.1"/>
    <property type="molecule type" value="Genomic_DNA"/>
</dbReference>
<dbReference type="AlphaFoldDB" id="A0A3M8BRQ5"/>
<name>A0A3M8BRQ5_9BACL</name>
<organism evidence="1 2">
    <name type="scientific">Brevibacillus invocatus</name>
    <dbReference type="NCBI Taxonomy" id="173959"/>
    <lineage>
        <taxon>Bacteria</taxon>
        <taxon>Bacillati</taxon>
        <taxon>Bacillota</taxon>
        <taxon>Bacilli</taxon>
        <taxon>Bacillales</taxon>
        <taxon>Paenibacillaceae</taxon>
        <taxon>Brevibacillus</taxon>
    </lineage>
</organism>
<evidence type="ECO:0000313" key="2">
    <source>
        <dbReference type="Proteomes" id="UP000282028"/>
    </source>
</evidence>
<comment type="caution">
    <text evidence="1">The sequence shown here is derived from an EMBL/GenBank/DDBJ whole genome shotgun (WGS) entry which is preliminary data.</text>
</comment>
<gene>
    <name evidence="1" type="ORF">EDM52_23600</name>
</gene>
<sequence>MSGCAILLTNDSAYWKKPLKKETADADFRIHEGKVVEGRLCWKEGTSLGTMSGREEGINLSGTYQMKWQDYSKVSEERYGEFRYLLVAIE</sequence>
<keyword evidence="2" id="KW-1185">Reference proteome</keyword>
<protein>
    <submittedName>
        <fullName evidence="1">Uncharacterized protein</fullName>
    </submittedName>
</protein>
<proteinExistence type="predicted"/>
<dbReference type="OrthoDB" id="2817390at2"/>
<evidence type="ECO:0000313" key="1">
    <source>
        <dbReference type="EMBL" id="RNB66088.1"/>
    </source>
</evidence>
<reference evidence="1 2" key="1">
    <citation type="submission" date="2018-10" db="EMBL/GenBank/DDBJ databases">
        <title>Phylogenomics of Brevibacillus.</title>
        <authorList>
            <person name="Dunlap C."/>
        </authorList>
    </citation>
    <scope>NUCLEOTIDE SEQUENCE [LARGE SCALE GENOMIC DNA]</scope>
    <source>
        <strain evidence="1 2">JCM 12215</strain>
    </source>
</reference>
<dbReference type="RefSeq" id="WP_122911346.1">
    <property type="nucleotide sequence ID" value="NZ_CBCSBE010000063.1"/>
</dbReference>
<accession>A0A3M8BRQ5</accession>
<dbReference type="Proteomes" id="UP000282028">
    <property type="component" value="Unassembled WGS sequence"/>
</dbReference>